<dbReference type="PANTHER" id="PTHR43471">
    <property type="entry name" value="ABC TRANSPORTER PERMEASE"/>
    <property type="match status" value="1"/>
</dbReference>
<gene>
    <name evidence="2" type="ORF">PX653_02610</name>
</gene>
<feature type="transmembrane region" description="Helical" evidence="1">
    <location>
        <begin position="240"/>
        <end position="260"/>
    </location>
</feature>
<keyword evidence="3" id="KW-1185">Reference proteome</keyword>
<organism evidence="2 3">
    <name type="scientific">Pseudoduganella chitinolytica</name>
    <dbReference type="NCBI Taxonomy" id="34070"/>
    <lineage>
        <taxon>Bacteria</taxon>
        <taxon>Pseudomonadati</taxon>
        <taxon>Pseudomonadota</taxon>
        <taxon>Betaproteobacteria</taxon>
        <taxon>Burkholderiales</taxon>
        <taxon>Oxalobacteraceae</taxon>
        <taxon>Telluria group</taxon>
        <taxon>Pseudoduganella</taxon>
    </lineage>
</organism>
<keyword evidence="1" id="KW-0812">Transmembrane</keyword>
<dbReference type="Pfam" id="PF12040">
    <property type="entry name" value="DUF3526"/>
    <property type="match status" value="1"/>
</dbReference>
<keyword evidence="1" id="KW-1133">Transmembrane helix</keyword>
<evidence type="ECO:0000313" key="2">
    <source>
        <dbReference type="EMBL" id="WEF33701.1"/>
    </source>
</evidence>
<proteinExistence type="predicted"/>
<feature type="transmembrane region" description="Helical" evidence="1">
    <location>
        <begin position="168"/>
        <end position="198"/>
    </location>
</feature>
<feature type="transmembrane region" description="Helical" evidence="1">
    <location>
        <begin position="423"/>
        <end position="446"/>
    </location>
</feature>
<keyword evidence="1" id="KW-0472">Membrane</keyword>
<dbReference type="PANTHER" id="PTHR43471:SF1">
    <property type="entry name" value="ABC TRANSPORTER PERMEASE PROTEIN NOSY-RELATED"/>
    <property type="match status" value="1"/>
</dbReference>
<dbReference type="InterPro" id="IPR021913">
    <property type="entry name" value="DUF3526"/>
</dbReference>
<feature type="transmembrane region" description="Helical" evidence="1">
    <location>
        <begin position="210"/>
        <end position="233"/>
    </location>
</feature>
<name>A0ABY8BDC0_9BURK</name>
<evidence type="ECO:0000256" key="1">
    <source>
        <dbReference type="SAM" id="Phobius"/>
    </source>
</evidence>
<protein>
    <submittedName>
        <fullName evidence="2">DUF3526 domain-containing protein</fullName>
    </submittedName>
</protein>
<accession>A0ABY8BDC0</accession>
<dbReference type="RefSeq" id="WP_277416391.1">
    <property type="nucleotide sequence ID" value="NZ_CP119083.1"/>
</dbReference>
<sequence>MSPLLAIEARRLWREPRLRMVAALAPALLLLVFLASWRDAAQLTAERQRFAAAERARWLAQGDKDPHSAAHFGVWAVKPASPLAVLEPGIEPYVGLAVWLEAHKRNEMIFRPGQDAHPIVRGATSVAQLLGLLGPLFALLLGFAGFAQDRQRGTLRLALGNGAPAGRLLLARFVVLAGVLVAVVLLPAALLGAGALLALPDGGWRGGVRLAMWCALHVPYLLAFLLLALAVALRAPSARTALGLLLATWLALCVLLPRVAGNAVELLAPAPPYQEVRRQVEAAAPAYESADRWEARRRTLQARAAGGVDLRAALLDQSERDSHVVFDRLLGRFYDAIEQQDEVFGRLGVLTPAVALQAAGSAIAGTDFRQHRHFIDAAEHYRRGMVNRLNGELMQRASHAPVKGGSWESVPAFAYRPPTPVQAAIAAAMPVAALLAWCALAALAAWRAARGVRP</sequence>
<feature type="transmembrane region" description="Helical" evidence="1">
    <location>
        <begin position="126"/>
        <end position="147"/>
    </location>
</feature>
<dbReference type="EMBL" id="CP119083">
    <property type="protein sequence ID" value="WEF33701.1"/>
    <property type="molecule type" value="Genomic_DNA"/>
</dbReference>
<reference evidence="2 3" key="1">
    <citation type="submission" date="2023-02" db="EMBL/GenBank/DDBJ databases">
        <title>Gemone sequence of Telluria chitinolytica ACM 3522T.</title>
        <authorList>
            <person name="Frediansyah A."/>
            <person name="Miess H."/>
            <person name="Gross H."/>
        </authorList>
    </citation>
    <scope>NUCLEOTIDE SEQUENCE [LARGE SCALE GENOMIC DNA]</scope>
    <source>
        <strain evidence="2 3">ACM 3522</strain>
    </source>
</reference>
<evidence type="ECO:0000313" key="3">
    <source>
        <dbReference type="Proteomes" id="UP001216510"/>
    </source>
</evidence>
<dbReference type="Proteomes" id="UP001216510">
    <property type="component" value="Chromosome"/>
</dbReference>